<organism evidence="1 2">
    <name type="scientific">Streptoalloteichus hindustanus</name>
    <dbReference type="NCBI Taxonomy" id="2017"/>
    <lineage>
        <taxon>Bacteria</taxon>
        <taxon>Bacillati</taxon>
        <taxon>Actinomycetota</taxon>
        <taxon>Actinomycetes</taxon>
        <taxon>Pseudonocardiales</taxon>
        <taxon>Pseudonocardiaceae</taxon>
        <taxon>Streptoalloteichus</taxon>
    </lineage>
</organism>
<dbReference type="OrthoDB" id="4230127at2"/>
<name>A0A1M5I988_STRHI</name>
<accession>A0A1M5I988</accession>
<evidence type="ECO:0000313" key="1">
    <source>
        <dbReference type="EMBL" id="SHG24797.1"/>
    </source>
</evidence>
<dbReference type="RefSeq" id="WP_073486506.1">
    <property type="nucleotide sequence ID" value="NZ_FQVN01000007.1"/>
</dbReference>
<proteinExistence type="predicted"/>
<dbReference type="STRING" id="2017.SAMN05444320_107172"/>
<protein>
    <submittedName>
        <fullName evidence="1">Uncharacterized protein</fullName>
    </submittedName>
</protein>
<reference evidence="1 2" key="1">
    <citation type="submission" date="2016-11" db="EMBL/GenBank/DDBJ databases">
        <authorList>
            <person name="Jaros S."/>
            <person name="Januszkiewicz K."/>
            <person name="Wedrychowicz H."/>
        </authorList>
    </citation>
    <scope>NUCLEOTIDE SEQUENCE [LARGE SCALE GENOMIC DNA]</scope>
    <source>
        <strain evidence="1 2">DSM 44523</strain>
    </source>
</reference>
<dbReference type="Proteomes" id="UP000184501">
    <property type="component" value="Unassembled WGS sequence"/>
</dbReference>
<gene>
    <name evidence="1" type="ORF">SAMN05444320_107172</name>
</gene>
<dbReference type="EMBL" id="FQVN01000007">
    <property type="protein sequence ID" value="SHG24797.1"/>
    <property type="molecule type" value="Genomic_DNA"/>
</dbReference>
<evidence type="ECO:0000313" key="2">
    <source>
        <dbReference type="Proteomes" id="UP000184501"/>
    </source>
</evidence>
<dbReference type="AlphaFoldDB" id="A0A1M5I988"/>
<keyword evidence="2" id="KW-1185">Reference proteome</keyword>
<sequence>MAGVNIKQSGRLFLANGARKWYAFTWNGSTLPSHWIRPSVNHNQFSARQAQLRYVEERVLWDANAQWPPAWALNLEGIQGDSEFLFTIVVVTP</sequence>